<organism evidence="5">
    <name type="scientific">Escherichia coli</name>
    <dbReference type="NCBI Taxonomy" id="562"/>
    <lineage>
        <taxon>Bacteria</taxon>
        <taxon>Pseudomonadati</taxon>
        <taxon>Pseudomonadota</taxon>
        <taxon>Gammaproteobacteria</taxon>
        <taxon>Enterobacterales</taxon>
        <taxon>Enterobacteriaceae</taxon>
        <taxon>Escherichia</taxon>
    </lineage>
</organism>
<dbReference type="Gene3D" id="3.40.50.150">
    <property type="entry name" value="Vaccinia Virus protein VP39"/>
    <property type="match status" value="1"/>
</dbReference>
<dbReference type="PROSITE" id="PS51143">
    <property type="entry name" value="MT_A70"/>
    <property type="match status" value="1"/>
</dbReference>
<dbReference type="PANTHER" id="PTHR12829">
    <property type="entry name" value="N6-ADENOSINE-METHYLTRANSFERASE"/>
    <property type="match status" value="1"/>
</dbReference>
<evidence type="ECO:0000256" key="2">
    <source>
        <dbReference type="ARBA" id="ARBA00022679"/>
    </source>
</evidence>
<dbReference type="InterPro" id="IPR002052">
    <property type="entry name" value="DNA_methylase_N6_adenine_CS"/>
</dbReference>
<reference evidence="5" key="2">
    <citation type="submission" date="2021-03" db="EMBL/GenBank/DDBJ databases">
        <authorList>
            <consortium name="NCBI Pathogen Detection Project"/>
        </authorList>
    </citation>
    <scope>NUCLEOTIDE SEQUENCE</scope>
    <source>
        <strain evidence="5">ST-87-5</strain>
    </source>
</reference>
<sequence>MIGKYSLIYADPPWSYGNTISNGAAADHYSTMKLIDIKRLPVWELAAENSVLAMWYTGTHNQEAIELAEAWGFTVRTMKGFTWVKLNQNAELRINKALAEGEVTDFYDFLDLLNAETRMNGGNHTRANTEDLLIATRGAGLERKHAGIKQVVYSPLGAHSEKPWEVRHRLELLYGAVPRIELFSRSAAPGWHHWGNQCDTAAVEPLPGTAGFTNYAAGGFSWGSQVELTESCVAAHQRGAKVVISNSTAPRVIELYEQHGFTLHRVSARRAISSKGSTRETASDVVATLGVR</sequence>
<dbReference type="SUPFAM" id="SSF53335">
    <property type="entry name" value="S-adenosyl-L-methionine-dependent methyltransferases"/>
    <property type="match status" value="2"/>
</dbReference>
<name>A0A8H9VPR8_ECOLX</name>
<comment type="similarity">
    <text evidence="4">Belongs to the MT-A70-like family.</text>
</comment>
<dbReference type="GO" id="GO:0008168">
    <property type="term" value="F:methyltransferase activity"/>
    <property type="evidence" value="ECO:0007669"/>
    <property type="project" value="UniProtKB-KW"/>
</dbReference>
<accession>A0A8H9VPR8</accession>
<keyword evidence="2 5" id="KW-0808">Transferase</keyword>
<dbReference type="Pfam" id="PF05063">
    <property type="entry name" value="MT-A70"/>
    <property type="match status" value="2"/>
</dbReference>
<comment type="caution">
    <text evidence="5">The sequence shown here is derived from an EMBL/GenBank/DDBJ whole genome shotgun (WGS) entry which is preliminary data.</text>
</comment>
<dbReference type="AlphaFoldDB" id="A0A8H9VPR8"/>
<dbReference type="PANTHER" id="PTHR12829:SF7">
    <property type="entry name" value="N6-ADENOSINE-METHYLTRANSFERASE CATALYTIC SUBUNIT"/>
    <property type="match status" value="1"/>
</dbReference>
<evidence type="ECO:0000256" key="3">
    <source>
        <dbReference type="ARBA" id="ARBA00022691"/>
    </source>
</evidence>
<protein>
    <submittedName>
        <fullName evidence="5">DNA methyltransferase</fullName>
    </submittedName>
</protein>
<evidence type="ECO:0000313" key="5">
    <source>
        <dbReference type="EMBL" id="HBA4246930.1"/>
    </source>
</evidence>
<keyword evidence="3" id="KW-0949">S-adenosyl-L-methionine</keyword>
<keyword evidence="1 5" id="KW-0489">Methyltransferase</keyword>
<proteinExistence type="inferred from homology"/>
<dbReference type="GO" id="GO:0032259">
    <property type="term" value="P:methylation"/>
    <property type="evidence" value="ECO:0007669"/>
    <property type="project" value="UniProtKB-KW"/>
</dbReference>
<dbReference type="InterPro" id="IPR007757">
    <property type="entry name" value="MT-A70-like"/>
</dbReference>
<dbReference type="EMBL" id="DADRWU010000015">
    <property type="protein sequence ID" value="HBA4246930.1"/>
    <property type="molecule type" value="Genomic_DNA"/>
</dbReference>
<dbReference type="GO" id="GO:0003676">
    <property type="term" value="F:nucleic acid binding"/>
    <property type="evidence" value="ECO:0007669"/>
    <property type="project" value="InterPro"/>
</dbReference>
<evidence type="ECO:0000256" key="1">
    <source>
        <dbReference type="ARBA" id="ARBA00022603"/>
    </source>
</evidence>
<reference evidence="5" key="1">
    <citation type="journal article" date="2018" name="Genome Biol.">
        <title>SKESA: strategic k-mer extension for scrupulous assemblies.</title>
        <authorList>
            <person name="Souvorov A."/>
            <person name="Agarwala R."/>
            <person name="Lipman D.J."/>
        </authorList>
    </citation>
    <scope>NUCLEOTIDE SEQUENCE</scope>
    <source>
        <strain evidence="5">ST-87-5</strain>
    </source>
</reference>
<dbReference type="PROSITE" id="PS00092">
    <property type="entry name" value="N6_MTASE"/>
    <property type="match status" value="1"/>
</dbReference>
<dbReference type="Proteomes" id="UP000871786">
    <property type="component" value="Unassembled WGS sequence"/>
</dbReference>
<evidence type="ECO:0000256" key="4">
    <source>
        <dbReference type="PROSITE-ProRule" id="PRU00489"/>
    </source>
</evidence>
<dbReference type="InterPro" id="IPR029063">
    <property type="entry name" value="SAM-dependent_MTases_sf"/>
</dbReference>
<gene>
    <name evidence="5" type="ORF">J5U05_002036</name>
</gene>